<dbReference type="EMBL" id="JACFYX010000022">
    <property type="protein sequence ID" value="MBG0837425.1"/>
    <property type="molecule type" value="Genomic_DNA"/>
</dbReference>
<dbReference type="Proteomes" id="UP000596932">
    <property type="component" value="Unassembled WGS sequence"/>
</dbReference>
<name>A0A931D517_9PSED</name>
<comment type="caution">
    <text evidence="1">The sequence shown here is derived from an EMBL/GenBank/DDBJ whole genome shotgun (WGS) entry which is preliminary data.</text>
</comment>
<organism evidence="1 2">
    <name type="scientific">Pseudomonas chaetocerotis</name>
    <dbReference type="NCBI Taxonomy" id="2758695"/>
    <lineage>
        <taxon>Bacteria</taxon>
        <taxon>Pseudomonadati</taxon>
        <taxon>Pseudomonadota</taxon>
        <taxon>Gammaproteobacteria</taxon>
        <taxon>Pseudomonadales</taxon>
        <taxon>Pseudomonadaceae</taxon>
        <taxon>Pseudomonas</taxon>
    </lineage>
</organism>
<dbReference type="InterPro" id="IPR014054">
    <property type="entry name" value="Phage_regulatory_Rha"/>
</dbReference>
<keyword evidence="2" id="KW-1185">Reference proteome</keyword>
<sequence>MPNELIAAGDLSATMTSLEIAELTGKRHDNVMADIRKMLVELYAEGGVLKFQDTQRNPQNGQEYPVFRLPRREVEILVTGYSITLRAKVIDRLRELEAPRSLTAAEQLLAHVQITVELERRQQQTEQQVAALVETVGDMDRAHPLLDSIPNGMESITAIRQRIGKLYGLPPRVIDAVVREMPHSPRPFAMVRSKHEELNARPFAVWSKAEITRVFERFALGCTFVTKHRATHPDFLGGAERFQMRGEPAGEASNG</sequence>
<dbReference type="RefSeq" id="WP_196476460.1">
    <property type="nucleotide sequence ID" value="NZ_JACFYX020000009.1"/>
</dbReference>
<protein>
    <submittedName>
        <fullName evidence="1">Rha family transcriptional regulator</fullName>
    </submittedName>
</protein>
<evidence type="ECO:0000313" key="2">
    <source>
        <dbReference type="Proteomes" id="UP000596932"/>
    </source>
</evidence>
<gene>
    <name evidence="1" type="ORF">H3221_20110</name>
</gene>
<dbReference type="AlphaFoldDB" id="A0A931D517"/>
<accession>A0A931D517</accession>
<evidence type="ECO:0000313" key="1">
    <source>
        <dbReference type="EMBL" id="MBG0837425.1"/>
    </source>
</evidence>
<reference evidence="1" key="1">
    <citation type="submission" date="2020-07" db="EMBL/GenBank/DDBJ databases">
        <title>Pseudomonas chaetoceroseae sp. nov., a new member of the Pseudomonas oleovorans group isolated from a culture of Chaetoceros calcitrans.</title>
        <authorList>
            <person name="Girard L."/>
            <person name="Lood C."/>
            <person name="De Mot R."/>
            <person name="Baudart J."/>
        </authorList>
    </citation>
    <scope>NUCLEOTIDE SEQUENCE</scope>
    <source>
        <strain evidence="1">536</strain>
    </source>
</reference>
<dbReference type="Pfam" id="PF09669">
    <property type="entry name" value="Phage_pRha"/>
    <property type="match status" value="1"/>
</dbReference>
<proteinExistence type="predicted"/>